<dbReference type="SUPFAM" id="SSF49785">
    <property type="entry name" value="Galactose-binding domain-like"/>
    <property type="match status" value="1"/>
</dbReference>
<keyword evidence="4" id="KW-1185">Reference proteome</keyword>
<dbReference type="Pfam" id="PF08530">
    <property type="entry name" value="PepX_C"/>
    <property type="match status" value="1"/>
</dbReference>
<comment type="caution">
    <text evidence="3">The sequence shown here is derived from an EMBL/GenBank/DDBJ whole genome shotgun (WGS) entry which is preliminary data.</text>
</comment>
<dbReference type="SMART" id="SM00939">
    <property type="entry name" value="PepX_C"/>
    <property type="match status" value="1"/>
</dbReference>
<accession>A0A919TQ62</accession>
<organism evidence="3 4">
    <name type="scientific">Paractinoplanes tereljensis</name>
    <dbReference type="NCBI Taxonomy" id="571912"/>
    <lineage>
        <taxon>Bacteria</taxon>
        <taxon>Bacillati</taxon>
        <taxon>Actinomycetota</taxon>
        <taxon>Actinomycetes</taxon>
        <taxon>Micromonosporales</taxon>
        <taxon>Micromonosporaceae</taxon>
        <taxon>Paractinoplanes</taxon>
    </lineage>
</organism>
<dbReference type="InterPro" id="IPR029058">
    <property type="entry name" value="AB_hydrolase_fold"/>
</dbReference>
<dbReference type="Gene3D" id="1.10.3020.10">
    <property type="entry name" value="alpha-amino acid ester hydrolase ( Helical cap domain)"/>
    <property type="match status" value="1"/>
</dbReference>
<keyword evidence="1 3" id="KW-0378">Hydrolase</keyword>
<evidence type="ECO:0000313" key="4">
    <source>
        <dbReference type="Proteomes" id="UP000623608"/>
    </source>
</evidence>
<evidence type="ECO:0000313" key="3">
    <source>
        <dbReference type="EMBL" id="GIF17824.1"/>
    </source>
</evidence>
<evidence type="ECO:0000259" key="2">
    <source>
        <dbReference type="SMART" id="SM00939"/>
    </source>
</evidence>
<gene>
    <name evidence="3" type="ORF">Ate02nite_05540</name>
</gene>
<dbReference type="InterPro" id="IPR013736">
    <property type="entry name" value="Xaa-Pro_dipept_C"/>
</dbReference>
<dbReference type="Pfam" id="PF02129">
    <property type="entry name" value="Peptidase_S15"/>
    <property type="match status" value="1"/>
</dbReference>
<dbReference type="NCBIfam" id="TIGR00976">
    <property type="entry name" value="CocE_NonD"/>
    <property type="match status" value="1"/>
</dbReference>
<dbReference type="EMBL" id="BOMY01000002">
    <property type="protein sequence ID" value="GIF17824.1"/>
    <property type="molecule type" value="Genomic_DNA"/>
</dbReference>
<name>A0A919TQ62_9ACTN</name>
<evidence type="ECO:0000256" key="1">
    <source>
        <dbReference type="ARBA" id="ARBA00022801"/>
    </source>
</evidence>
<dbReference type="Gene3D" id="2.60.120.260">
    <property type="entry name" value="Galactose-binding domain-like"/>
    <property type="match status" value="1"/>
</dbReference>
<dbReference type="AlphaFoldDB" id="A0A919TQ62"/>
<dbReference type="Proteomes" id="UP000623608">
    <property type="component" value="Unassembled WGS sequence"/>
</dbReference>
<proteinExistence type="predicted"/>
<dbReference type="Gene3D" id="3.40.50.1820">
    <property type="entry name" value="alpha/beta hydrolase"/>
    <property type="match status" value="1"/>
</dbReference>
<dbReference type="GO" id="GO:0008239">
    <property type="term" value="F:dipeptidyl-peptidase activity"/>
    <property type="evidence" value="ECO:0007669"/>
    <property type="project" value="InterPro"/>
</dbReference>
<dbReference type="InterPro" id="IPR005674">
    <property type="entry name" value="CocE/Ser_esterase"/>
</dbReference>
<dbReference type="InterPro" id="IPR008979">
    <property type="entry name" value="Galactose-bd-like_sf"/>
</dbReference>
<feature type="domain" description="Xaa-Pro dipeptidyl-peptidase C-terminal" evidence="2">
    <location>
        <begin position="320"/>
        <end position="541"/>
    </location>
</feature>
<dbReference type="SUPFAM" id="SSF53474">
    <property type="entry name" value="alpha/beta-Hydrolases"/>
    <property type="match status" value="1"/>
</dbReference>
<reference evidence="3" key="1">
    <citation type="submission" date="2021-01" db="EMBL/GenBank/DDBJ databases">
        <title>Whole genome shotgun sequence of Actinoplanes tereljensis NBRC 105297.</title>
        <authorList>
            <person name="Komaki H."/>
            <person name="Tamura T."/>
        </authorList>
    </citation>
    <scope>NUCLEOTIDE SEQUENCE</scope>
    <source>
        <strain evidence="3">NBRC 105297</strain>
    </source>
</reference>
<protein>
    <submittedName>
        <fullName evidence="3">Hydrolase</fullName>
    </submittedName>
</protein>
<dbReference type="InterPro" id="IPR000383">
    <property type="entry name" value="Xaa-Pro-like_dom"/>
</dbReference>
<sequence length="548" mass="59284">MIMSRATLRDRLVSRFLKLPGEPGPFGVDRGVRIPLSDGVVLAAHHYRPAGSPVGTILVRGPYGLGFPFAELYARPYAARGYHVLFVSCRGTAGSGGDFDPMRTEKADGREVVAWLVAQPWFTGTFATIGPSYLGYTQWALLDDPPAELAAAVITVGPHDFARHAWGNGAMNLDLVGWSDMMNRQPHTDEQPGLLRGQLGQILSGPARKRALQSVFTDLPLADAGERHYAGGARWFRDRVTRPDIDGDPYWAPMRHVPALDAVRIPILLHSGWQDLFLAQTYDQYRHLRERGLDVALTVGPWTHQEVIGKAAPILIPEALDWLAAKLNKQTLARRTPVRLQVTGTSEWRELAAWPPPTTDLALHPAPGGGLGASAKAGEAGFTFDPADPTPAVGGPLLDNGGVVDDGALAARADVLAFTGEALPAAIEVHGTPVIELAHHTDNPHADLFVRVSEVDANGRSHNVTEGYRRLDPARDQDEPVRLTLLPVAHRFAAGSRIRLLIAGGCYPQFTRNLGTDENPGTGTKLVPSRHRITLGPSRLLLPIGETV</sequence>